<evidence type="ECO:0000259" key="5">
    <source>
        <dbReference type="SMART" id="SM00862"/>
    </source>
</evidence>
<dbReference type="Gene3D" id="3.40.50.300">
    <property type="entry name" value="P-loop containing nucleotide triphosphate hydrolases"/>
    <property type="match status" value="1"/>
</dbReference>
<dbReference type="PANTHER" id="PTHR35807:SF1">
    <property type="entry name" value="TRANSCRIPTIONAL REGULATOR REDD"/>
    <property type="match status" value="1"/>
</dbReference>
<dbReference type="Proteomes" id="UP000262172">
    <property type="component" value="Unassembled WGS sequence"/>
</dbReference>
<sequence>MTCRRTPAASPHSAYDPSPRYRWRIPRCRPMMMASGFTALSSPLQRDVPGDLLSGGSVRFETLGPLRVDCDGADVTPPGRVQRLVLATLLLRVNRSVPVDALADGVWPDDPAGRAQSRLQLAVHRIRGRLDDPARLTLEPGGYRLQVAEDESDVAAFDQLTARLRGERMPPDEVVRVTSQALGLWRGEPLEDVAELGDAAEVLRWSDRRRWVIQLWCEAQLLCGRNAEVIDRAATDLDREPLHEPFAALLMRALYAAGRPADALAVYERTRVALREELGLDPGPALRKAQAQALGDGPVDVVLAAPAELPPQVPLVGRQELIGLIGEPGPSAPRVVTGMAGVGKTALAIAWAHRHCAAFPDGQLFVDLRGYSDDAPVAVEDALASLLASLGYMPERIPSDLHARAALWRSLTATRRMLVLLDNARETEQVRPLLVGGGASTVIVTSRNALPGLVAREGARVVPVAPLTPDDAVSLLRELIGPIPAEDGAAVRELARVCGELPLALRIAAQRLAARDGLGPADLLAELCDERDRLDLLDADDGPATDIRAELSWSYAALKPEAAQVFRMLGLLPRTEIDLSALAALCNLPERVVRRHAEALVRLHLAQRSETGLYSQDDLLRAYAAECAAEHDGPDASAAARARLLSFHALGRAGARADIAWGARGRTLL</sequence>
<dbReference type="InterPro" id="IPR011990">
    <property type="entry name" value="TPR-like_helical_dom_sf"/>
</dbReference>
<feature type="domain" description="OmpR/PhoB-type" evidence="5">
    <location>
        <begin position="72"/>
        <end position="145"/>
    </location>
</feature>
<evidence type="ECO:0008006" key="9">
    <source>
        <dbReference type="Google" id="ProtNLM"/>
    </source>
</evidence>
<dbReference type="OrthoDB" id="134501at2"/>
<dbReference type="EMBL" id="QUAB01000015">
    <property type="protein sequence ID" value="REJ07675.1"/>
    <property type="molecule type" value="Genomic_DNA"/>
</dbReference>
<evidence type="ECO:0000256" key="2">
    <source>
        <dbReference type="ARBA" id="ARBA00023015"/>
    </source>
</evidence>
<dbReference type="InterPro" id="IPR027417">
    <property type="entry name" value="P-loop_NTPase"/>
</dbReference>
<comment type="similarity">
    <text evidence="1">Belongs to the AfsR/DnrI/RedD regulatory family.</text>
</comment>
<evidence type="ECO:0000256" key="4">
    <source>
        <dbReference type="ARBA" id="ARBA00023163"/>
    </source>
</evidence>
<organism evidence="7 8">
    <name type="scientific">Microbacterium bovistercoris</name>
    <dbReference type="NCBI Taxonomy" id="2293570"/>
    <lineage>
        <taxon>Bacteria</taxon>
        <taxon>Bacillati</taxon>
        <taxon>Actinomycetota</taxon>
        <taxon>Actinomycetes</taxon>
        <taxon>Micrococcales</taxon>
        <taxon>Microbacteriaceae</taxon>
        <taxon>Microbacterium</taxon>
    </lineage>
</organism>
<dbReference type="PANTHER" id="PTHR35807">
    <property type="entry name" value="TRANSCRIPTIONAL REGULATOR REDD-RELATED"/>
    <property type="match status" value="1"/>
</dbReference>
<dbReference type="SUPFAM" id="SSF46894">
    <property type="entry name" value="C-terminal effector domain of the bipartite response regulators"/>
    <property type="match status" value="1"/>
</dbReference>
<gene>
    <name evidence="7" type="ORF">DY023_03310</name>
</gene>
<proteinExistence type="inferred from homology"/>
<dbReference type="Gene3D" id="1.25.40.10">
    <property type="entry name" value="Tetratricopeptide repeat domain"/>
    <property type="match status" value="1"/>
</dbReference>
<feature type="domain" description="Bacterial transcriptional activator" evidence="6">
    <location>
        <begin position="152"/>
        <end position="294"/>
    </location>
</feature>
<accession>A0A371NWZ6</accession>
<evidence type="ECO:0000256" key="1">
    <source>
        <dbReference type="ARBA" id="ARBA00005820"/>
    </source>
</evidence>
<evidence type="ECO:0000259" key="6">
    <source>
        <dbReference type="SMART" id="SM01043"/>
    </source>
</evidence>
<dbReference type="Pfam" id="PF03704">
    <property type="entry name" value="BTAD"/>
    <property type="match status" value="1"/>
</dbReference>
<dbReference type="InterPro" id="IPR001867">
    <property type="entry name" value="OmpR/PhoB-type_DNA-bd"/>
</dbReference>
<evidence type="ECO:0000313" key="7">
    <source>
        <dbReference type="EMBL" id="REJ07675.1"/>
    </source>
</evidence>
<dbReference type="GO" id="GO:0003677">
    <property type="term" value="F:DNA binding"/>
    <property type="evidence" value="ECO:0007669"/>
    <property type="project" value="UniProtKB-KW"/>
</dbReference>
<dbReference type="InterPro" id="IPR051677">
    <property type="entry name" value="AfsR-DnrI-RedD_regulator"/>
</dbReference>
<evidence type="ECO:0000313" key="8">
    <source>
        <dbReference type="Proteomes" id="UP000262172"/>
    </source>
</evidence>
<dbReference type="AlphaFoldDB" id="A0A371NWZ6"/>
<dbReference type="CDD" id="cd15831">
    <property type="entry name" value="BTAD"/>
    <property type="match status" value="1"/>
</dbReference>
<dbReference type="SUPFAM" id="SSF52540">
    <property type="entry name" value="P-loop containing nucleoside triphosphate hydrolases"/>
    <property type="match status" value="1"/>
</dbReference>
<dbReference type="InterPro" id="IPR016032">
    <property type="entry name" value="Sig_transdc_resp-reg_C-effctor"/>
</dbReference>
<protein>
    <recommendedName>
        <fullName evidence="9">OmpR/PhoB-type domain-containing protein</fullName>
    </recommendedName>
</protein>
<name>A0A371NWZ6_9MICO</name>
<keyword evidence="8" id="KW-1185">Reference proteome</keyword>
<keyword evidence="2" id="KW-0805">Transcription regulation</keyword>
<dbReference type="GO" id="GO:0006355">
    <property type="term" value="P:regulation of DNA-templated transcription"/>
    <property type="evidence" value="ECO:0007669"/>
    <property type="project" value="InterPro"/>
</dbReference>
<dbReference type="SMART" id="SM01043">
    <property type="entry name" value="BTAD"/>
    <property type="match status" value="1"/>
</dbReference>
<reference evidence="7 8" key="1">
    <citation type="submission" date="2018-08" db="EMBL/GenBank/DDBJ databases">
        <title>Isolation, diversity and antifungal activity of Actinobacteria from cow dung.</title>
        <authorList>
            <person name="Ling L."/>
        </authorList>
    </citation>
    <scope>NUCLEOTIDE SEQUENCE [LARGE SCALE GENOMIC DNA]</scope>
    <source>
        <strain evidence="7 8">NEAU-LLE</strain>
    </source>
</reference>
<keyword evidence="3" id="KW-0238">DNA-binding</keyword>
<dbReference type="GO" id="GO:0000160">
    <property type="term" value="P:phosphorelay signal transduction system"/>
    <property type="evidence" value="ECO:0007669"/>
    <property type="project" value="InterPro"/>
</dbReference>
<dbReference type="InterPro" id="IPR005158">
    <property type="entry name" value="BTAD"/>
</dbReference>
<dbReference type="InterPro" id="IPR036388">
    <property type="entry name" value="WH-like_DNA-bd_sf"/>
</dbReference>
<evidence type="ECO:0000256" key="3">
    <source>
        <dbReference type="ARBA" id="ARBA00023125"/>
    </source>
</evidence>
<keyword evidence="4" id="KW-0804">Transcription</keyword>
<comment type="caution">
    <text evidence="7">The sequence shown here is derived from an EMBL/GenBank/DDBJ whole genome shotgun (WGS) entry which is preliminary data.</text>
</comment>
<dbReference type="PRINTS" id="PR00364">
    <property type="entry name" value="DISEASERSIST"/>
</dbReference>
<dbReference type="SMART" id="SM00862">
    <property type="entry name" value="Trans_reg_C"/>
    <property type="match status" value="1"/>
</dbReference>
<dbReference type="SUPFAM" id="SSF48452">
    <property type="entry name" value="TPR-like"/>
    <property type="match status" value="1"/>
</dbReference>
<dbReference type="Gene3D" id="1.10.10.10">
    <property type="entry name" value="Winged helix-like DNA-binding domain superfamily/Winged helix DNA-binding domain"/>
    <property type="match status" value="2"/>
</dbReference>